<keyword evidence="2" id="KW-1185">Reference proteome</keyword>
<accession>A0AAD7WSU2</accession>
<comment type="caution">
    <text evidence="1">The sequence shown here is derived from an EMBL/GenBank/DDBJ whole genome shotgun (WGS) entry which is preliminary data.</text>
</comment>
<protein>
    <submittedName>
        <fullName evidence="1">Uncharacterized protein</fullName>
    </submittedName>
</protein>
<dbReference type="Proteomes" id="UP001221898">
    <property type="component" value="Unassembled WGS sequence"/>
</dbReference>
<sequence>MFGQKPQLPVDLLLGQAEEEQTATTLEDWVTRHQDHLASVYVNARRYLEAAATSREHRQPEPNAPILLAGTLVYKKNYGPGRRKSKTCGNQRSTKWWNAWIRLAQYTRFSPVTTQTSRRTSTAQN</sequence>
<dbReference type="AlphaFoldDB" id="A0AAD7WSU2"/>
<organism evidence="1 2">
    <name type="scientific">Aldrovandia affinis</name>
    <dbReference type="NCBI Taxonomy" id="143900"/>
    <lineage>
        <taxon>Eukaryota</taxon>
        <taxon>Metazoa</taxon>
        <taxon>Chordata</taxon>
        <taxon>Craniata</taxon>
        <taxon>Vertebrata</taxon>
        <taxon>Euteleostomi</taxon>
        <taxon>Actinopterygii</taxon>
        <taxon>Neopterygii</taxon>
        <taxon>Teleostei</taxon>
        <taxon>Notacanthiformes</taxon>
        <taxon>Halosauridae</taxon>
        <taxon>Aldrovandia</taxon>
    </lineage>
</organism>
<reference evidence="1" key="1">
    <citation type="journal article" date="2023" name="Science">
        <title>Genome structures resolve the early diversification of teleost fishes.</title>
        <authorList>
            <person name="Parey E."/>
            <person name="Louis A."/>
            <person name="Montfort J."/>
            <person name="Bouchez O."/>
            <person name="Roques C."/>
            <person name="Iampietro C."/>
            <person name="Lluch J."/>
            <person name="Castinel A."/>
            <person name="Donnadieu C."/>
            <person name="Desvignes T."/>
            <person name="Floi Bucao C."/>
            <person name="Jouanno E."/>
            <person name="Wen M."/>
            <person name="Mejri S."/>
            <person name="Dirks R."/>
            <person name="Jansen H."/>
            <person name="Henkel C."/>
            <person name="Chen W.J."/>
            <person name="Zahm M."/>
            <person name="Cabau C."/>
            <person name="Klopp C."/>
            <person name="Thompson A.W."/>
            <person name="Robinson-Rechavi M."/>
            <person name="Braasch I."/>
            <person name="Lecointre G."/>
            <person name="Bobe J."/>
            <person name="Postlethwait J.H."/>
            <person name="Berthelot C."/>
            <person name="Roest Crollius H."/>
            <person name="Guiguen Y."/>
        </authorList>
    </citation>
    <scope>NUCLEOTIDE SEQUENCE</scope>
    <source>
        <strain evidence="1">NC1722</strain>
    </source>
</reference>
<evidence type="ECO:0000313" key="2">
    <source>
        <dbReference type="Proteomes" id="UP001221898"/>
    </source>
</evidence>
<name>A0AAD7WSU2_9TELE</name>
<gene>
    <name evidence="1" type="ORF">AAFF_G00263890</name>
</gene>
<evidence type="ECO:0000313" key="1">
    <source>
        <dbReference type="EMBL" id="KAJ8408161.1"/>
    </source>
</evidence>
<dbReference type="EMBL" id="JAINUG010000036">
    <property type="protein sequence ID" value="KAJ8408161.1"/>
    <property type="molecule type" value="Genomic_DNA"/>
</dbReference>
<proteinExistence type="predicted"/>